<evidence type="ECO:0000313" key="9">
    <source>
        <dbReference type="EMBL" id="THE63606.1"/>
    </source>
</evidence>
<keyword evidence="4 7" id="KW-0812">Transmembrane</keyword>
<evidence type="ECO:0000256" key="3">
    <source>
        <dbReference type="ARBA" id="ARBA00022475"/>
    </source>
</evidence>
<evidence type="ECO:0000256" key="1">
    <source>
        <dbReference type="ARBA" id="ARBA00004651"/>
    </source>
</evidence>
<dbReference type="Proteomes" id="UP000318864">
    <property type="component" value="Unassembled WGS sequence"/>
</dbReference>
<comment type="subcellular location">
    <subcellularLocation>
        <location evidence="1 7">Cell membrane</location>
        <topology evidence="1 7">Multi-pass membrane protein</topology>
    </subcellularLocation>
</comment>
<comment type="similarity">
    <text evidence="7">Belongs to the binding-protein-dependent transport system permease family.</text>
</comment>
<dbReference type="PANTHER" id="PTHR43386:SF1">
    <property type="entry name" value="D,D-DIPEPTIDE TRANSPORT SYSTEM PERMEASE PROTEIN DDPC-RELATED"/>
    <property type="match status" value="1"/>
</dbReference>
<dbReference type="GO" id="GO:0005886">
    <property type="term" value="C:plasma membrane"/>
    <property type="evidence" value="ECO:0007669"/>
    <property type="project" value="UniProtKB-SubCell"/>
</dbReference>
<feature type="transmembrane region" description="Helical" evidence="7">
    <location>
        <begin position="57"/>
        <end position="77"/>
    </location>
</feature>
<keyword evidence="6 7" id="KW-0472">Membrane</keyword>
<dbReference type="PROSITE" id="PS50928">
    <property type="entry name" value="ABC_TM1"/>
    <property type="match status" value="1"/>
</dbReference>
<proteinExistence type="inferred from homology"/>
<dbReference type="CDD" id="cd06261">
    <property type="entry name" value="TM_PBP2"/>
    <property type="match status" value="1"/>
</dbReference>
<keyword evidence="3" id="KW-1003">Cell membrane</keyword>
<evidence type="ECO:0000256" key="4">
    <source>
        <dbReference type="ARBA" id="ARBA00022692"/>
    </source>
</evidence>
<feature type="transmembrane region" description="Helical" evidence="7">
    <location>
        <begin position="364"/>
        <end position="388"/>
    </location>
</feature>
<gene>
    <name evidence="9" type="ORF">D8Y22_17465</name>
</gene>
<keyword evidence="10" id="KW-1185">Reference proteome</keyword>
<name>A0A4S3TI45_9EURY</name>
<dbReference type="InterPro" id="IPR000515">
    <property type="entry name" value="MetI-like"/>
</dbReference>
<feature type="transmembrane region" description="Helical" evidence="7">
    <location>
        <begin position="130"/>
        <end position="153"/>
    </location>
</feature>
<dbReference type="InterPro" id="IPR035906">
    <property type="entry name" value="MetI-like_sf"/>
</dbReference>
<evidence type="ECO:0000256" key="6">
    <source>
        <dbReference type="ARBA" id="ARBA00023136"/>
    </source>
</evidence>
<comment type="caution">
    <text evidence="9">The sequence shown here is derived from an EMBL/GenBank/DDBJ whole genome shotgun (WGS) entry which is preliminary data.</text>
</comment>
<keyword evidence="2 7" id="KW-0813">Transport</keyword>
<evidence type="ECO:0000313" key="10">
    <source>
        <dbReference type="Proteomes" id="UP000318864"/>
    </source>
</evidence>
<dbReference type="Gene3D" id="1.10.3720.10">
    <property type="entry name" value="MetI-like"/>
    <property type="match status" value="1"/>
</dbReference>
<evidence type="ECO:0000256" key="5">
    <source>
        <dbReference type="ARBA" id="ARBA00022989"/>
    </source>
</evidence>
<evidence type="ECO:0000256" key="7">
    <source>
        <dbReference type="RuleBase" id="RU363032"/>
    </source>
</evidence>
<dbReference type="Pfam" id="PF00528">
    <property type="entry name" value="BPD_transp_1"/>
    <property type="match status" value="1"/>
</dbReference>
<organism evidence="9 10">
    <name type="scientific">Salinadaptatus halalkaliphilus</name>
    <dbReference type="NCBI Taxonomy" id="2419781"/>
    <lineage>
        <taxon>Archaea</taxon>
        <taxon>Methanobacteriati</taxon>
        <taxon>Methanobacteriota</taxon>
        <taxon>Stenosarchaea group</taxon>
        <taxon>Halobacteria</taxon>
        <taxon>Halobacteriales</taxon>
        <taxon>Natrialbaceae</taxon>
        <taxon>Salinadaptatus</taxon>
    </lineage>
</organism>
<feature type="domain" description="ABC transmembrane type-1" evidence="8">
    <location>
        <begin position="195"/>
        <end position="385"/>
    </location>
</feature>
<accession>A0A4S3TI45</accession>
<reference evidence="9 10" key="1">
    <citation type="submission" date="2018-10" db="EMBL/GenBank/DDBJ databases">
        <title>Natronolimnobius sp. XQ-INN 246 isolated from Inner Mongolia Autonomous Region of China.</title>
        <authorList>
            <person name="Xue Q."/>
        </authorList>
    </citation>
    <scope>NUCLEOTIDE SEQUENCE [LARGE SCALE GENOMIC DNA]</scope>
    <source>
        <strain evidence="9 10">XQ-INN 246</strain>
    </source>
</reference>
<dbReference type="AlphaFoldDB" id="A0A4S3TI45"/>
<dbReference type="GO" id="GO:0055085">
    <property type="term" value="P:transmembrane transport"/>
    <property type="evidence" value="ECO:0007669"/>
    <property type="project" value="InterPro"/>
</dbReference>
<dbReference type="PANTHER" id="PTHR43386">
    <property type="entry name" value="OLIGOPEPTIDE TRANSPORT SYSTEM PERMEASE PROTEIN APPC"/>
    <property type="match status" value="1"/>
</dbReference>
<evidence type="ECO:0000259" key="8">
    <source>
        <dbReference type="PROSITE" id="PS50928"/>
    </source>
</evidence>
<sequence length="395" mass="42735">MRSAPTKELLTFMYWCWNVRGAPTMASRPPTDSVKIGDADSRGAGDRRLCEFVSGKTLGFLLSASVLALGFLAHRVVRGVEEPLVLEWTPSRVDWLFLLAVAAFTWFVVIPVVTDAMLRRRLWRSLRADPLALASCCYLVAFGLAGTVGAALVEHYGPFVTDSLQPPGTLEAPLGADGHGQNLVALLLEGAGVSLRVAFVVAMVIVPTALVVGTVAGYAGGAIDSALMGYVDVQETVPVFLFYIVLGYVFEYSLFLLVVVFGLLGWGRVARLVRAEVRQLRERQFVEAARNCGCTTAQILRWHLLPNAASVAVVGTTQLIAWLLLVEAALAFMYLSDPNVASWGHTIARGLVEGGTNVRFQNSWWVSTMPMVALAGTVVALSVVGDWLRDALDPR</sequence>
<evidence type="ECO:0000256" key="2">
    <source>
        <dbReference type="ARBA" id="ARBA00022448"/>
    </source>
</evidence>
<keyword evidence="5 7" id="KW-1133">Transmembrane helix</keyword>
<feature type="transmembrane region" description="Helical" evidence="7">
    <location>
        <begin position="311"/>
        <end position="335"/>
    </location>
</feature>
<dbReference type="EMBL" id="RBZW01000058">
    <property type="protein sequence ID" value="THE63606.1"/>
    <property type="molecule type" value="Genomic_DNA"/>
</dbReference>
<dbReference type="SUPFAM" id="SSF161098">
    <property type="entry name" value="MetI-like"/>
    <property type="match status" value="1"/>
</dbReference>
<feature type="transmembrane region" description="Helical" evidence="7">
    <location>
        <begin position="97"/>
        <end position="118"/>
    </location>
</feature>
<dbReference type="InterPro" id="IPR050366">
    <property type="entry name" value="BP-dependent_transpt_permease"/>
</dbReference>
<feature type="transmembrane region" description="Helical" evidence="7">
    <location>
        <begin position="197"/>
        <end position="220"/>
    </location>
</feature>
<protein>
    <submittedName>
        <fullName evidence="9">ABC transporter permease</fullName>
    </submittedName>
</protein>